<gene>
    <name evidence="1" type="ORF">BD410DRAFT_735326</name>
</gene>
<proteinExistence type="predicted"/>
<dbReference type="EMBL" id="ML170595">
    <property type="protein sequence ID" value="TDL13478.1"/>
    <property type="molecule type" value="Genomic_DNA"/>
</dbReference>
<dbReference type="OrthoDB" id="3045408at2759"/>
<feature type="non-terminal residue" evidence="1">
    <location>
        <position position="1"/>
    </location>
</feature>
<dbReference type="Proteomes" id="UP000294933">
    <property type="component" value="Unassembled WGS sequence"/>
</dbReference>
<evidence type="ECO:0000313" key="2">
    <source>
        <dbReference type="Proteomes" id="UP000294933"/>
    </source>
</evidence>
<evidence type="ECO:0000313" key="1">
    <source>
        <dbReference type="EMBL" id="TDL13478.1"/>
    </source>
</evidence>
<dbReference type="AlphaFoldDB" id="A0A4Y7PEP5"/>
<protein>
    <submittedName>
        <fullName evidence="1">Uncharacterized protein</fullName>
    </submittedName>
</protein>
<sequence>ALELHLNILWGVVSVTNPPPQPHPTTISYFNASLNGVQGIHGIAKLVGQASITPHVMATVANLKSDVLKAKVKSNLARDISRVLEAHIVEMFRGVSGLGLEVWQPDFTGSPDSIYNSAHELVALQSFRTVLTTGGYNFLQPDLRFATDAHLHRKLYRHIIFSYQRKRLELESREAGGLAERNKMTNVYARRLKVCGYLMMLEILLKRPVSRPRQEGNS</sequence>
<reference evidence="1 2" key="1">
    <citation type="submission" date="2018-06" db="EMBL/GenBank/DDBJ databases">
        <title>A transcriptomic atlas of mushroom development highlights an independent origin of complex multicellularity.</title>
        <authorList>
            <consortium name="DOE Joint Genome Institute"/>
            <person name="Krizsan K."/>
            <person name="Almasi E."/>
            <person name="Merenyi Z."/>
            <person name="Sahu N."/>
            <person name="Viragh M."/>
            <person name="Koszo T."/>
            <person name="Mondo S."/>
            <person name="Kiss B."/>
            <person name="Balint B."/>
            <person name="Kues U."/>
            <person name="Barry K."/>
            <person name="Hegedus J.C."/>
            <person name="Henrissat B."/>
            <person name="Johnson J."/>
            <person name="Lipzen A."/>
            <person name="Ohm R."/>
            <person name="Nagy I."/>
            <person name="Pangilinan J."/>
            <person name="Yan J."/>
            <person name="Xiong Y."/>
            <person name="Grigoriev I.V."/>
            <person name="Hibbett D.S."/>
            <person name="Nagy L.G."/>
        </authorList>
    </citation>
    <scope>NUCLEOTIDE SEQUENCE [LARGE SCALE GENOMIC DNA]</scope>
    <source>
        <strain evidence="1 2">SZMC22713</strain>
    </source>
</reference>
<name>A0A4Y7PEP5_9AGAM</name>
<keyword evidence="2" id="KW-1185">Reference proteome</keyword>
<accession>A0A4Y7PEP5</accession>
<dbReference type="STRING" id="50990.A0A4Y7PEP5"/>
<dbReference type="VEuPathDB" id="FungiDB:BD410DRAFT_735326"/>
<organism evidence="1 2">
    <name type="scientific">Rickenella mellea</name>
    <dbReference type="NCBI Taxonomy" id="50990"/>
    <lineage>
        <taxon>Eukaryota</taxon>
        <taxon>Fungi</taxon>
        <taxon>Dikarya</taxon>
        <taxon>Basidiomycota</taxon>
        <taxon>Agaricomycotina</taxon>
        <taxon>Agaricomycetes</taxon>
        <taxon>Hymenochaetales</taxon>
        <taxon>Rickenellaceae</taxon>
        <taxon>Rickenella</taxon>
    </lineage>
</organism>